<accession>A0A5C5XHK0</accession>
<organism evidence="1 2">
    <name type="scientific">Rubinisphaera italica</name>
    <dbReference type="NCBI Taxonomy" id="2527969"/>
    <lineage>
        <taxon>Bacteria</taxon>
        <taxon>Pseudomonadati</taxon>
        <taxon>Planctomycetota</taxon>
        <taxon>Planctomycetia</taxon>
        <taxon>Planctomycetales</taxon>
        <taxon>Planctomycetaceae</taxon>
        <taxon>Rubinisphaera</taxon>
    </lineage>
</organism>
<dbReference type="SFLD" id="SFLDS00005">
    <property type="entry name" value="Isoprenoid_Synthase_Type_I"/>
    <property type="match status" value="1"/>
</dbReference>
<dbReference type="InterPro" id="IPR044843">
    <property type="entry name" value="Trans_IPPS_bact-type"/>
</dbReference>
<protein>
    <submittedName>
        <fullName evidence="1">All-trans-phytoene synthase</fullName>
    </submittedName>
</protein>
<dbReference type="InterPro" id="IPR033904">
    <property type="entry name" value="Trans_IPPS_HH"/>
</dbReference>
<name>A0A5C5XHK0_9PLAN</name>
<dbReference type="SFLD" id="SFLDG01018">
    <property type="entry name" value="Squalene/Phytoene_Synthase_Lik"/>
    <property type="match status" value="1"/>
</dbReference>
<dbReference type="Pfam" id="PF00494">
    <property type="entry name" value="SQS_PSY"/>
    <property type="match status" value="1"/>
</dbReference>
<dbReference type="InterPro" id="IPR002060">
    <property type="entry name" value="Squ/phyt_synthse"/>
</dbReference>
<dbReference type="InterPro" id="IPR008949">
    <property type="entry name" value="Isoprenoid_synthase_dom_sf"/>
</dbReference>
<dbReference type="PANTHER" id="PTHR31480">
    <property type="entry name" value="BIFUNCTIONAL LYCOPENE CYCLASE/PHYTOENE SYNTHASE"/>
    <property type="match status" value="1"/>
</dbReference>
<dbReference type="SFLD" id="SFLDG01212">
    <property type="entry name" value="Phytoene_synthase_like"/>
    <property type="match status" value="1"/>
</dbReference>
<evidence type="ECO:0000313" key="1">
    <source>
        <dbReference type="EMBL" id="TWT62450.1"/>
    </source>
</evidence>
<proteinExistence type="predicted"/>
<dbReference type="SUPFAM" id="SSF48576">
    <property type="entry name" value="Terpenoid synthases"/>
    <property type="match status" value="1"/>
</dbReference>
<dbReference type="Gene3D" id="1.10.600.10">
    <property type="entry name" value="Farnesyl Diphosphate Synthase"/>
    <property type="match status" value="1"/>
</dbReference>
<keyword evidence="2" id="KW-1185">Reference proteome</keyword>
<dbReference type="CDD" id="cd00683">
    <property type="entry name" value="Trans_IPPS_HH"/>
    <property type="match status" value="1"/>
</dbReference>
<dbReference type="EMBL" id="SJPG01000001">
    <property type="protein sequence ID" value="TWT62450.1"/>
    <property type="molecule type" value="Genomic_DNA"/>
</dbReference>
<sequence length="321" mass="36329">MPAERSDSVIASYRYAVDVTRAAGSNFHIAFRILPEPMYRAMCTIYAYMRISDDLVDGSLSENTSSLPETSAVQSLANWQQLTANLKSSHSTSHPLFPALEDVLGNYPIEVNWLLSVLDGMQRDLNWSPFADFEELACYCDQVAGMSGLCCQAIWGADLEQTQKLALTCGRAFQMTNILRDVHEDTIRGRCYFPQNELDHFGCQNTNWDDPQIRSNWLDLIAFQVKRTESFYREASELERHLSGPGRRMFRIMFVTYRAVLRKISRNPQLVFHQKVRVSKSRKLIILLAAPYLSVLNSESHANAQCSNSAILNAKVPSTNG</sequence>
<evidence type="ECO:0000313" key="2">
    <source>
        <dbReference type="Proteomes" id="UP000316095"/>
    </source>
</evidence>
<dbReference type="GO" id="GO:0016114">
    <property type="term" value="P:terpenoid biosynthetic process"/>
    <property type="evidence" value="ECO:0007669"/>
    <property type="project" value="UniProtKB-ARBA"/>
</dbReference>
<dbReference type="GO" id="GO:0051996">
    <property type="term" value="F:squalene synthase [NAD(P)H] activity"/>
    <property type="evidence" value="ECO:0007669"/>
    <property type="project" value="InterPro"/>
</dbReference>
<dbReference type="GO" id="GO:0004311">
    <property type="term" value="F:geranylgeranyl diphosphate synthase activity"/>
    <property type="evidence" value="ECO:0007669"/>
    <property type="project" value="InterPro"/>
</dbReference>
<gene>
    <name evidence="1" type="primary">crtB_2</name>
    <name evidence="1" type="ORF">Pan54_31920</name>
</gene>
<dbReference type="RefSeq" id="WP_146504303.1">
    <property type="nucleotide sequence ID" value="NZ_SJPG01000001.1"/>
</dbReference>
<dbReference type="Proteomes" id="UP000316095">
    <property type="component" value="Unassembled WGS sequence"/>
</dbReference>
<reference evidence="1 2" key="1">
    <citation type="submission" date="2019-02" db="EMBL/GenBank/DDBJ databases">
        <title>Deep-cultivation of Planctomycetes and their phenomic and genomic characterization uncovers novel biology.</title>
        <authorList>
            <person name="Wiegand S."/>
            <person name="Jogler M."/>
            <person name="Boedeker C."/>
            <person name="Pinto D."/>
            <person name="Vollmers J."/>
            <person name="Rivas-Marin E."/>
            <person name="Kohn T."/>
            <person name="Peeters S.H."/>
            <person name="Heuer A."/>
            <person name="Rast P."/>
            <person name="Oberbeckmann S."/>
            <person name="Bunk B."/>
            <person name="Jeske O."/>
            <person name="Meyerdierks A."/>
            <person name="Storesund J.E."/>
            <person name="Kallscheuer N."/>
            <person name="Luecker S."/>
            <person name="Lage O.M."/>
            <person name="Pohl T."/>
            <person name="Merkel B.J."/>
            <person name="Hornburger P."/>
            <person name="Mueller R.-W."/>
            <person name="Bruemmer F."/>
            <person name="Labrenz M."/>
            <person name="Spormann A.M."/>
            <person name="Op Den Camp H."/>
            <person name="Overmann J."/>
            <person name="Amann R."/>
            <person name="Jetten M.S.M."/>
            <person name="Mascher T."/>
            <person name="Medema M.H."/>
            <person name="Devos D.P."/>
            <person name="Kaster A.-K."/>
            <person name="Ovreas L."/>
            <person name="Rohde M."/>
            <person name="Galperin M.Y."/>
            <person name="Jogler C."/>
        </authorList>
    </citation>
    <scope>NUCLEOTIDE SEQUENCE [LARGE SCALE GENOMIC DNA]</scope>
    <source>
        <strain evidence="1 2">Pan54</strain>
    </source>
</reference>
<dbReference type="AlphaFoldDB" id="A0A5C5XHK0"/>
<dbReference type="OrthoDB" id="9787280at2"/>
<comment type="caution">
    <text evidence="1">The sequence shown here is derived from an EMBL/GenBank/DDBJ whole genome shotgun (WGS) entry which is preliminary data.</text>
</comment>